<feature type="region of interest" description="Disordered" evidence="3">
    <location>
        <begin position="35"/>
        <end position="191"/>
    </location>
</feature>
<feature type="compositionally biased region" description="Basic residues" evidence="3">
    <location>
        <begin position="78"/>
        <end position="89"/>
    </location>
</feature>
<dbReference type="InterPro" id="IPR030513">
    <property type="entry name" value="Dehydrin_CS"/>
</dbReference>
<dbReference type="EMBL" id="GEVL01016961">
    <property type="protein sequence ID" value="JAU60380.1"/>
    <property type="molecule type" value="Transcribed_RNA"/>
</dbReference>
<feature type="compositionally biased region" description="Polar residues" evidence="3">
    <location>
        <begin position="35"/>
        <end position="45"/>
    </location>
</feature>
<reference evidence="4" key="1">
    <citation type="submission" date="2016-07" db="EMBL/GenBank/DDBJ databases">
        <title>De novo transcriptome assembly of four accessions of the metal hyperaccumulator plant Noccaea caerulescens.</title>
        <authorList>
            <person name="Blande D."/>
            <person name="Halimaa P."/>
            <person name="Tervahauta A.I."/>
            <person name="Aarts M.G."/>
            <person name="Karenlampi S.O."/>
        </authorList>
    </citation>
    <scope>NUCLEOTIDE SEQUENCE</scope>
</reference>
<name>A0A1J3H1C0_NOCCA</name>
<evidence type="ECO:0008006" key="5">
    <source>
        <dbReference type="Google" id="ProtNLM"/>
    </source>
</evidence>
<evidence type="ECO:0000313" key="4">
    <source>
        <dbReference type="EMBL" id="JAU60380.1"/>
    </source>
</evidence>
<dbReference type="GO" id="GO:0009414">
    <property type="term" value="P:response to water deprivation"/>
    <property type="evidence" value="ECO:0007669"/>
    <property type="project" value="UniProtKB-ARBA"/>
</dbReference>
<comment type="similarity">
    <text evidence="1 2">Belongs to the plant dehydrin family.</text>
</comment>
<dbReference type="GO" id="GO:0009737">
    <property type="term" value="P:response to abscisic acid"/>
    <property type="evidence" value="ECO:0007669"/>
    <property type="project" value="TreeGrafter"/>
</dbReference>
<dbReference type="GO" id="GO:0046872">
    <property type="term" value="F:metal ion binding"/>
    <property type="evidence" value="ECO:0007669"/>
    <property type="project" value="UniProtKB-ARBA"/>
</dbReference>
<proteinExistence type="inferred from homology"/>
<organism evidence="4">
    <name type="scientific">Noccaea caerulescens</name>
    <name type="common">Alpine penny-cress</name>
    <name type="synonym">Thlaspi caerulescens</name>
    <dbReference type="NCBI Taxonomy" id="107243"/>
    <lineage>
        <taxon>Eukaryota</taxon>
        <taxon>Viridiplantae</taxon>
        <taxon>Streptophyta</taxon>
        <taxon>Embryophyta</taxon>
        <taxon>Tracheophyta</taxon>
        <taxon>Spermatophyta</taxon>
        <taxon>Magnoliopsida</taxon>
        <taxon>eudicotyledons</taxon>
        <taxon>Gunneridae</taxon>
        <taxon>Pentapetalae</taxon>
        <taxon>rosids</taxon>
        <taxon>malvids</taxon>
        <taxon>Brassicales</taxon>
        <taxon>Brassicaceae</taxon>
        <taxon>Coluteocarpeae</taxon>
        <taxon>Noccaea</taxon>
    </lineage>
</organism>
<dbReference type="AlphaFoldDB" id="A0A1J3H1C0"/>
<dbReference type="Pfam" id="PF00257">
    <property type="entry name" value="Dehydrin"/>
    <property type="match status" value="1"/>
</dbReference>
<dbReference type="PROSITE" id="PS00823">
    <property type="entry name" value="DEHYDRIN_2"/>
    <property type="match status" value="1"/>
</dbReference>
<dbReference type="PANTHER" id="PTHR33346">
    <property type="entry name" value="DEHYDRIN XERO 2-RELATED"/>
    <property type="match status" value="1"/>
</dbReference>
<dbReference type="PANTHER" id="PTHR33346:SF2">
    <property type="entry name" value="DEHYDRIN ERD14"/>
    <property type="match status" value="1"/>
</dbReference>
<feature type="compositionally biased region" description="Acidic residues" evidence="3">
    <location>
        <begin position="182"/>
        <end position="191"/>
    </location>
</feature>
<dbReference type="InterPro" id="IPR000167">
    <property type="entry name" value="Dehydrin"/>
</dbReference>
<evidence type="ECO:0000256" key="2">
    <source>
        <dbReference type="RuleBase" id="RU003995"/>
    </source>
</evidence>
<feature type="compositionally biased region" description="Basic and acidic residues" evidence="3">
    <location>
        <begin position="90"/>
        <end position="181"/>
    </location>
</feature>
<evidence type="ECO:0000256" key="3">
    <source>
        <dbReference type="SAM" id="MobiDB-lite"/>
    </source>
</evidence>
<dbReference type="GO" id="GO:0016020">
    <property type="term" value="C:membrane"/>
    <property type="evidence" value="ECO:0007669"/>
    <property type="project" value="TreeGrafter"/>
</dbReference>
<gene>
    <name evidence="4" type="ORF">LE_TR12098_c0_g1_i1_g.39552</name>
</gene>
<dbReference type="PROSITE" id="PS00315">
    <property type="entry name" value="DEHYDRIN_1"/>
    <property type="match status" value="1"/>
</dbReference>
<evidence type="ECO:0000256" key="1">
    <source>
        <dbReference type="ARBA" id="ARBA00008403"/>
    </source>
</evidence>
<dbReference type="GO" id="GO:0005829">
    <property type="term" value="C:cytosol"/>
    <property type="evidence" value="ECO:0007669"/>
    <property type="project" value="TreeGrafter"/>
</dbReference>
<protein>
    <recommendedName>
        <fullName evidence="5">Dehydrin ERD10</fullName>
    </recommendedName>
</protein>
<dbReference type="GO" id="GO:0009631">
    <property type="term" value="P:cold acclimation"/>
    <property type="evidence" value="ECO:0007669"/>
    <property type="project" value="TreeGrafter"/>
</dbReference>
<sequence length="191" mass="21056">MADHPSSGAQQEADAAASKGCGMFGFLKKKSEDVASSENACVTNENKQEEKPSLAETLHLSHSSSSSSDEEGGENGEKKKKKKKKKKKDKVCGHKKEDVVDQCETEEKKGVMEKLPEANKSEHGEDHGKEKGFMEKMKDKLPGGHHGKPEPDPHHDDIANGKEKGFLEKIMEKLPGHAKHDDDDDDDEKKK</sequence>
<accession>A0A1J3H1C0</accession>